<dbReference type="PANTHER" id="PTHR30055:SF234">
    <property type="entry name" value="HTH-TYPE TRANSCRIPTIONAL REGULATOR BETI"/>
    <property type="match status" value="1"/>
</dbReference>
<dbReference type="RefSeq" id="WP_269444105.1">
    <property type="nucleotide sequence ID" value="NZ_CP097463.1"/>
</dbReference>
<evidence type="ECO:0000259" key="5">
    <source>
        <dbReference type="PROSITE" id="PS50977"/>
    </source>
</evidence>
<evidence type="ECO:0000256" key="3">
    <source>
        <dbReference type="ARBA" id="ARBA00023163"/>
    </source>
</evidence>
<reference evidence="6" key="1">
    <citation type="submission" date="2022-05" db="EMBL/GenBank/DDBJ databases">
        <title>Jatrophihabitans sp. SB3-54 whole genome sequence.</title>
        <authorList>
            <person name="Suh M.K."/>
            <person name="Eom M.K."/>
            <person name="Kim J.S."/>
            <person name="Kim H.S."/>
            <person name="Do H.E."/>
            <person name="Shin Y.K."/>
            <person name="Lee J.-S."/>
        </authorList>
    </citation>
    <scope>NUCLEOTIDE SEQUENCE</scope>
    <source>
        <strain evidence="6">SB3-54</strain>
    </source>
</reference>
<dbReference type="PANTHER" id="PTHR30055">
    <property type="entry name" value="HTH-TYPE TRANSCRIPTIONAL REGULATOR RUTR"/>
    <property type="match status" value="1"/>
</dbReference>
<proteinExistence type="predicted"/>
<keyword evidence="2 4" id="KW-0238">DNA-binding</keyword>
<dbReference type="Pfam" id="PF21597">
    <property type="entry name" value="TetR_C_43"/>
    <property type="match status" value="1"/>
</dbReference>
<keyword evidence="7" id="KW-1185">Reference proteome</keyword>
<evidence type="ECO:0000313" key="6">
    <source>
        <dbReference type="EMBL" id="WAX57561.1"/>
    </source>
</evidence>
<dbReference type="Pfam" id="PF00440">
    <property type="entry name" value="TetR_N"/>
    <property type="match status" value="1"/>
</dbReference>
<dbReference type="InterPro" id="IPR001647">
    <property type="entry name" value="HTH_TetR"/>
</dbReference>
<name>A0ABY7K361_9ACTN</name>
<dbReference type="PROSITE" id="PS50977">
    <property type="entry name" value="HTH_TETR_2"/>
    <property type="match status" value="1"/>
</dbReference>
<keyword evidence="1" id="KW-0805">Transcription regulation</keyword>
<dbReference type="PRINTS" id="PR00455">
    <property type="entry name" value="HTHTETR"/>
</dbReference>
<dbReference type="InterPro" id="IPR049445">
    <property type="entry name" value="TetR_SbtR-like_C"/>
</dbReference>
<evidence type="ECO:0000256" key="4">
    <source>
        <dbReference type="PROSITE-ProRule" id="PRU00335"/>
    </source>
</evidence>
<dbReference type="SUPFAM" id="SSF46689">
    <property type="entry name" value="Homeodomain-like"/>
    <property type="match status" value="1"/>
</dbReference>
<dbReference type="InterPro" id="IPR050109">
    <property type="entry name" value="HTH-type_TetR-like_transc_reg"/>
</dbReference>
<accession>A0ABY7K361</accession>
<dbReference type="EMBL" id="CP097463">
    <property type="protein sequence ID" value="WAX57561.1"/>
    <property type="molecule type" value="Genomic_DNA"/>
</dbReference>
<evidence type="ECO:0000256" key="2">
    <source>
        <dbReference type="ARBA" id="ARBA00023125"/>
    </source>
</evidence>
<keyword evidence="3" id="KW-0804">Transcription</keyword>
<evidence type="ECO:0000256" key="1">
    <source>
        <dbReference type="ARBA" id="ARBA00023015"/>
    </source>
</evidence>
<dbReference type="Gene3D" id="1.10.357.10">
    <property type="entry name" value="Tetracycline Repressor, domain 2"/>
    <property type="match status" value="1"/>
</dbReference>
<dbReference type="Proteomes" id="UP001164693">
    <property type="component" value="Chromosome"/>
</dbReference>
<feature type="DNA-binding region" description="H-T-H motif" evidence="4">
    <location>
        <begin position="50"/>
        <end position="69"/>
    </location>
</feature>
<sequence>MANTAEQLVTAAALDCTAARKPMRADARRNYDRLLAAARAEFASRGAGASLEEIARRAEVGVGTLYRHFPTRQALLEAVYVEEVMALCRSAEDFAAAAPWDALADWLSRFVDYVATKRALAEEMMTTMSKDAPVFRTCHDAIFAAGEPLLARAKAEGVVRDDVEFLEVIQLVSGITMVRNATPDQMKRVLSVALDGLRYGVEAG</sequence>
<protein>
    <submittedName>
        <fullName evidence="6">TetR/AcrR family transcriptional regulator</fullName>
    </submittedName>
</protein>
<dbReference type="InterPro" id="IPR036271">
    <property type="entry name" value="Tet_transcr_reg_TetR-rel_C_sf"/>
</dbReference>
<dbReference type="InterPro" id="IPR009057">
    <property type="entry name" value="Homeodomain-like_sf"/>
</dbReference>
<organism evidence="6 7">
    <name type="scientific">Jatrophihabitans cynanchi</name>
    <dbReference type="NCBI Taxonomy" id="2944128"/>
    <lineage>
        <taxon>Bacteria</taxon>
        <taxon>Bacillati</taxon>
        <taxon>Actinomycetota</taxon>
        <taxon>Actinomycetes</taxon>
        <taxon>Jatrophihabitantales</taxon>
        <taxon>Jatrophihabitantaceae</taxon>
        <taxon>Jatrophihabitans</taxon>
    </lineage>
</organism>
<gene>
    <name evidence="6" type="ORF">M6B22_02045</name>
</gene>
<feature type="domain" description="HTH tetR-type" evidence="5">
    <location>
        <begin position="28"/>
        <end position="87"/>
    </location>
</feature>
<dbReference type="SUPFAM" id="SSF48498">
    <property type="entry name" value="Tetracyclin repressor-like, C-terminal domain"/>
    <property type="match status" value="1"/>
</dbReference>
<evidence type="ECO:0000313" key="7">
    <source>
        <dbReference type="Proteomes" id="UP001164693"/>
    </source>
</evidence>